<reference evidence="2 3" key="1">
    <citation type="submission" date="2024-02" db="EMBL/GenBank/DDBJ databases">
        <authorList>
            <person name="Chen Y."/>
            <person name="Shah S."/>
            <person name="Dougan E. K."/>
            <person name="Thang M."/>
            <person name="Chan C."/>
        </authorList>
    </citation>
    <scope>NUCLEOTIDE SEQUENCE [LARGE SCALE GENOMIC DNA]</scope>
</reference>
<organism evidence="2 3">
    <name type="scientific">Durusdinium trenchii</name>
    <dbReference type="NCBI Taxonomy" id="1381693"/>
    <lineage>
        <taxon>Eukaryota</taxon>
        <taxon>Sar</taxon>
        <taxon>Alveolata</taxon>
        <taxon>Dinophyceae</taxon>
        <taxon>Suessiales</taxon>
        <taxon>Symbiodiniaceae</taxon>
        <taxon>Durusdinium</taxon>
    </lineage>
</organism>
<accession>A0ABP0JQ58</accession>
<evidence type="ECO:0000313" key="2">
    <source>
        <dbReference type="EMBL" id="CAK9016604.1"/>
    </source>
</evidence>
<gene>
    <name evidence="2" type="ORF">SCF082_LOCUS13263</name>
</gene>
<dbReference type="EMBL" id="CAXAMM010008174">
    <property type="protein sequence ID" value="CAK9016604.1"/>
    <property type="molecule type" value="Genomic_DNA"/>
</dbReference>
<dbReference type="Proteomes" id="UP001642464">
    <property type="component" value="Unassembled WGS sequence"/>
</dbReference>
<keyword evidence="3" id="KW-1185">Reference proteome</keyword>
<sequence length="625" mass="70820">MDIYDDNTATLRAPHWDGSPDMQSTLKPCKQFYKAYLTSNKRQQDMAESNIIQNINQSDSESSDEDLAKSNNRTMTRQEAKQLDREIPWQEIVLVPRAAFEKFVESARGEFSGWTDWSTIRPLSNSETKSVRSDPQLCRRIVKSRAAYKDKSRGQGPLRAKTRVVLIGCQDPDLRNLTRDSPTPTRLSEFIILCVATAGANREFNHDQCKWHLWLSDAEKAFLQGKQDTTERGAFPAELYEVTGNCYGLSNAPRVWYSHVDKTVKAADFKQHSFDRCFYYHLNEDNVLDCLLICHVDDFMATYSETFDLNKLEGLFSWGSTTKISPETQGEYRGKEIIMVHEDGKYKYKVSQKTFCDNLQSGKVPKSRLQEPERLTPDEVKEFRSVVGCLQWLGGQSRPELCAVTSLTHHGPASTIHDLKLLYEVLDYVKSTASEGITFPAVPLNKASTIVTFADSSWANCDSYKSQYGVLVTICPPQVTQVTTSALLLDWKSGRSPRICRSTLAAEACASDEGADRAAFVNLFLTEVFYQKPAFEGHMRLSSLMCTDAKSLYDCLVAENPALTDKRSMVQIRSVQEHYMPKDVRWLPTTLQHADGLTKVDATLMTNLRKWCSSPWAQLVEQRPV</sequence>
<feature type="region of interest" description="Disordered" evidence="1">
    <location>
        <begin position="54"/>
        <end position="81"/>
    </location>
</feature>
<evidence type="ECO:0000256" key="1">
    <source>
        <dbReference type="SAM" id="MobiDB-lite"/>
    </source>
</evidence>
<protein>
    <submittedName>
        <fullName evidence="2">Copia protein (Gag-int-pol protein) [Cleaved into: Copia VLP protein</fullName>
    </submittedName>
</protein>
<proteinExistence type="predicted"/>
<comment type="caution">
    <text evidence="2">The sequence shown here is derived from an EMBL/GenBank/DDBJ whole genome shotgun (WGS) entry which is preliminary data.</text>
</comment>
<feature type="region of interest" description="Disordered" evidence="1">
    <location>
        <begin position="1"/>
        <end position="23"/>
    </location>
</feature>
<name>A0ABP0JQ58_9DINO</name>
<evidence type="ECO:0000313" key="3">
    <source>
        <dbReference type="Proteomes" id="UP001642464"/>
    </source>
</evidence>